<organism evidence="2 3">
    <name type="scientific">Conoideocrella luteorostrata</name>
    <dbReference type="NCBI Taxonomy" id="1105319"/>
    <lineage>
        <taxon>Eukaryota</taxon>
        <taxon>Fungi</taxon>
        <taxon>Dikarya</taxon>
        <taxon>Ascomycota</taxon>
        <taxon>Pezizomycotina</taxon>
        <taxon>Sordariomycetes</taxon>
        <taxon>Hypocreomycetidae</taxon>
        <taxon>Hypocreales</taxon>
        <taxon>Clavicipitaceae</taxon>
        <taxon>Conoideocrella</taxon>
    </lineage>
</organism>
<accession>A0AAJ0CBK8</accession>
<dbReference type="Proteomes" id="UP001251528">
    <property type="component" value="Unassembled WGS sequence"/>
</dbReference>
<keyword evidence="3" id="KW-1185">Reference proteome</keyword>
<feature type="non-terminal residue" evidence="2">
    <location>
        <position position="422"/>
    </location>
</feature>
<evidence type="ECO:0000313" key="3">
    <source>
        <dbReference type="Proteomes" id="UP001251528"/>
    </source>
</evidence>
<name>A0AAJ0CBK8_9HYPO</name>
<comment type="caution">
    <text evidence="2">The sequence shown here is derived from an EMBL/GenBank/DDBJ whole genome shotgun (WGS) entry which is preliminary data.</text>
</comment>
<dbReference type="EMBL" id="JASWJB010000489">
    <property type="protein sequence ID" value="KAK2590090.1"/>
    <property type="molecule type" value="Genomic_DNA"/>
</dbReference>
<proteinExistence type="predicted"/>
<dbReference type="PANTHER" id="PTHR33112:SF10">
    <property type="entry name" value="TOL"/>
    <property type="match status" value="1"/>
</dbReference>
<sequence>MFRLRDKDEQGLQLVVIFLGKGTKGPGIETKFHMLPREDPTCDSFFPQLQLDSDMSSSTTLDQACLWYQSCCNSHPTCNREAQLYPRWMPSRLLDIGNQGEPCWRLIVVSQDRVKPAPYATLSYRWGVNGALKLLRSTLSHFLRGQQQIFDLPKTFQDAIVIVRRLSIQYLWIDALCIMQDANEDKAFEIPQMRLIYSSAACNLAASASDDPYGGLFQVRDTTAIAPGLIKAPSMAMHDKPHYIVDTRYRDRQILSGPLHRRGWVFQERFLSVRVLYFGQSQMFWECLSEFKCEGFPQGMPQTQSAKSLEPLWEMREARSLCRPSSQDSPQKDQAMSIPALRLWNSLVREYSNCALTFPGDKLPAFAGIVDLFREATGDQYLAGLWRSNLLHLLDWWVDQPCARLSTEYRAPSWSWASLDGP</sequence>
<evidence type="ECO:0000313" key="2">
    <source>
        <dbReference type="EMBL" id="KAK2590090.1"/>
    </source>
</evidence>
<gene>
    <name evidence="2" type="ORF">QQS21_012230</name>
</gene>
<feature type="domain" description="Heterokaryon incompatibility" evidence="1">
    <location>
        <begin position="119"/>
        <end position="268"/>
    </location>
</feature>
<dbReference type="InterPro" id="IPR010730">
    <property type="entry name" value="HET"/>
</dbReference>
<protein>
    <recommendedName>
        <fullName evidence="1">Heterokaryon incompatibility domain-containing protein</fullName>
    </recommendedName>
</protein>
<evidence type="ECO:0000259" key="1">
    <source>
        <dbReference type="Pfam" id="PF06985"/>
    </source>
</evidence>
<dbReference type="AlphaFoldDB" id="A0AAJ0CBK8"/>
<reference evidence="2" key="1">
    <citation type="submission" date="2023-06" db="EMBL/GenBank/DDBJ databases">
        <title>Conoideocrella luteorostrata (Hypocreales: Clavicipitaceae), a potential biocontrol fungus for elongate hemlock scale in United States Christmas tree production areas.</title>
        <authorList>
            <person name="Barrett H."/>
            <person name="Lovett B."/>
            <person name="Macias A.M."/>
            <person name="Stajich J.E."/>
            <person name="Kasson M.T."/>
        </authorList>
    </citation>
    <scope>NUCLEOTIDE SEQUENCE</scope>
    <source>
        <strain evidence="2">ARSEF 14590</strain>
    </source>
</reference>
<dbReference type="Pfam" id="PF06985">
    <property type="entry name" value="HET"/>
    <property type="match status" value="1"/>
</dbReference>
<dbReference type="PANTHER" id="PTHR33112">
    <property type="entry name" value="DOMAIN PROTEIN, PUTATIVE-RELATED"/>
    <property type="match status" value="1"/>
</dbReference>